<reference evidence="4" key="1">
    <citation type="submission" date="2016-06" db="UniProtKB">
        <authorList>
            <consortium name="WormBaseParasite"/>
        </authorList>
    </citation>
    <scope>IDENTIFICATION</scope>
</reference>
<dbReference type="SUPFAM" id="SSF81383">
    <property type="entry name" value="F-box domain"/>
    <property type="match status" value="1"/>
</dbReference>
<evidence type="ECO:0000313" key="3">
    <source>
        <dbReference type="Proteomes" id="UP000272942"/>
    </source>
</evidence>
<dbReference type="SUPFAM" id="SSF52047">
    <property type="entry name" value="RNI-like"/>
    <property type="match status" value="1"/>
</dbReference>
<feature type="domain" description="F-box" evidence="1">
    <location>
        <begin position="5"/>
        <end position="45"/>
    </location>
</feature>
<dbReference type="Gene3D" id="1.20.1280.50">
    <property type="match status" value="1"/>
</dbReference>
<organism evidence="4">
    <name type="scientific">Echinostoma caproni</name>
    <dbReference type="NCBI Taxonomy" id="27848"/>
    <lineage>
        <taxon>Eukaryota</taxon>
        <taxon>Metazoa</taxon>
        <taxon>Spiralia</taxon>
        <taxon>Lophotrochozoa</taxon>
        <taxon>Platyhelminthes</taxon>
        <taxon>Trematoda</taxon>
        <taxon>Digenea</taxon>
        <taxon>Plagiorchiida</taxon>
        <taxon>Echinostomata</taxon>
        <taxon>Echinostomatoidea</taxon>
        <taxon>Echinostomatidae</taxon>
        <taxon>Echinostoma</taxon>
    </lineage>
</organism>
<accession>A0A183B7P0</accession>
<dbReference type="Proteomes" id="UP000272942">
    <property type="component" value="Unassembled WGS sequence"/>
</dbReference>
<dbReference type="Pfam" id="PF12937">
    <property type="entry name" value="F-box-like"/>
    <property type="match status" value="1"/>
</dbReference>
<name>A0A183B7P0_9TREM</name>
<dbReference type="EMBL" id="UZAN01059903">
    <property type="protein sequence ID" value="VDP92498.1"/>
    <property type="molecule type" value="Genomic_DNA"/>
</dbReference>
<dbReference type="InterPro" id="IPR036047">
    <property type="entry name" value="F-box-like_dom_sf"/>
</dbReference>
<dbReference type="InterPro" id="IPR001810">
    <property type="entry name" value="F-box_dom"/>
</dbReference>
<dbReference type="AlphaFoldDB" id="A0A183B7P0"/>
<dbReference type="SMART" id="SM00256">
    <property type="entry name" value="FBOX"/>
    <property type="match status" value="1"/>
</dbReference>
<proteinExistence type="predicted"/>
<keyword evidence="3" id="KW-1185">Reference proteome</keyword>
<dbReference type="Gene3D" id="3.80.10.10">
    <property type="entry name" value="Ribonuclease Inhibitor"/>
    <property type="match status" value="1"/>
</dbReference>
<protein>
    <submittedName>
        <fullName evidence="4">F-box domain-containing protein</fullName>
    </submittedName>
</protein>
<evidence type="ECO:0000313" key="4">
    <source>
        <dbReference type="WBParaSite" id="ECPE_0001526501-mRNA-1"/>
    </source>
</evidence>
<dbReference type="InterPro" id="IPR032675">
    <property type="entry name" value="LRR_dom_sf"/>
</dbReference>
<reference evidence="2 3" key="2">
    <citation type="submission" date="2018-11" db="EMBL/GenBank/DDBJ databases">
        <authorList>
            <consortium name="Pathogen Informatics"/>
        </authorList>
    </citation>
    <scope>NUCLEOTIDE SEQUENCE [LARGE SCALE GENOMIC DNA]</scope>
    <source>
        <strain evidence="2 3">Egypt</strain>
    </source>
</reference>
<dbReference type="OrthoDB" id="2153609at2759"/>
<evidence type="ECO:0000259" key="1">
    <source>
        <dbReference type="SMART" id="SM00256"/>
    </source>
</evidence>
<gene>
    <name evidence="2" type="ORF">ECPE_LOCUS15226</name>
</gene>
<dbReference type="WBParaSite" id="ECPE_0001526501-mRNA-1">
    <property type="protein sequence ID" value="ECPE_0001526501-mRNA-1"/>
    <property type="gene ID" value="ECPE_0001526501"/>
</dbReference>
<evidence type="ECO:0000313" key="2">
    <source>
        <dbReference type="EMBL" id="VDP92498.1"/>
    </source>
</evidence>
<sequence length="272" mass="30428">MDPYSVYEVLLHIFSYLDIRTLCRAACVSRQFRCLADDALARVHSLNLQAYWPWLSNTGLLSLGKRLGCVNLAVRAAAAVSSGNPVAPFNLLRRQKEEGESLVDTEDPGLPNSSGVLFNRCESPRSSRSNTLGARVRSVSRRARAAAAAAATVLLGQNHSSDDEEITDESLDDRLWTSKAHRLSREWLDAFHTAFEVCRLKRLDLSWCGNYSQISPTAFEHFLGDCCRQLTTLRLSSCKFLNDDCLLHIVNTCAQLKGELVFLVWYSGVIKW</sequence>